<feature type="compositionally biased region" description="Low complexity" evidence="1">
    <location>
        <begin position="25"/>
        <end position="41"/>
    </location>
</feature>
<evidence type="ECO:0000313" key="5">
    <source>
        <dbReference type="Proteomes" id="UP000622707"/>
    </source>
</evidence>
<evidence type="ECO:0000259" key="3">
    <source>
        <dbReference type="Pfam" id="PF13628"/>
    </source>
</evidence>
<gene>
    <name evidence="4" type="ORF">JI746_23825</name>
</gene>
<keyword evidence="5" id="KW-1185">Reference proteome</keyword>
<feature type="signal peptide" evidence="2">
    <location>
        <begin position="1"/>
        <end position="24"/>
    </location>
</feature>
<organism evidence="4 5">
    <name type="scientific">Ramlibacter alkalitolerans</name>
    <dbReference type="NCBI Taxonomy" id="2039631"/>
    <lineage>
        <taxon>Bacteria</taxon>
        <taxon>Pseudomonadati</taxon>
        <taxon>Pseudomonadota</taxon>
        <taxon>Betaproteobacteria</taxon>
        <taxon>Burkholderiales</taxon>
        <taxon>Comamonadaceae</taxon>
        <taxon>Ramlibacter</taxon>
    </lineage>
</organism>
<proteinExistence type="predicted"/>
<dbReference type="InterPro" id="IPR012347">
    <property type="entry name" value="Ferritin-like"/>
</dbReference>
<reference evidence="4 5" key="1">
    <citation type="journal article" date="2017" name="Int. J. Syst. Evol. Microbiol.">
        <title>Ramlibacter alkalitolerans sp. nov., alkali-tolerant bacterium isolated from soil of ginseng.</title>
        <authorList>
            <person name="Lee D.H."/>
            <person name="Cha C.J."/>
        </authorList>
    </citation>
    <scope>NUCLEOTIDE SEQUENCE [LARGE SCALE GENOMIC DNA]</scope>
    <source>
        <strain evidence="4 5">KACC 19305</strain>
    </source>
</reference>
<accession>A0ABS1JVK7</accession>
<keyword evidence="2" id="KW-0732">Signal</keyword>
<dbReference type="Pfam" id="PF13628">
    <property type="entry name" value="DUF4142"/>
    <property type="match status" value="1"/>
</dbReference>
<dbReference type="EMBL" id="JAEQND010000016">
    <property type="protein sequence ID" value="MBL0428156.1"/>
    <property type="molecule type" value="Genomic_DNA"/>
</dbReference>
<dbReference type="Proteomes" id="UP000622707">
    <property type="component" value="Unassembled WGS sequence"/>
</dbReference>
<dbReference type="RefSeq" id="WP_201692789.1">
    <property type="nucleotide sequence ID" value="NZ_JAEQND010000016.1"/>
</dbReference>
<feature type="region of interest" description="Disordered" evidence="1">
    <location>
        <begin position="25"/>
        <end position="54"/>
    </location>
</feature>
<dbReference type="Gene3D" id="1.20.1260.10">
    <property type="match status" value="1"/>
</dbReference>
<dbReference type="PANTHER" id="PTHR38593">
    <property type="entry name" value="BLR2558 PROTEIN"/>
    <property type="match status" value="1"/>
</dbReference>
<feature type="chain" id="PRO_5045126666" evidence="2">
    <location>
        <begin position="25"/>
        <end position="213"/>
    </location>
</feature>
<dbReference type="InterPro" id="IPR025419">
    <property type="entry name" value="DUF4142"/>
</dbReference>
<evidence type="ECO:0000256" key="2">
    <source>
        <dbReference type="SAM" id="SignalP"/>
    </source>
</evidence>
<name>A0ABS1JVK7_9BURK</name>
<sequence>MKTTRVLALPALLALALGLGAAQAQSTPGTGTSATGGQAAPMAQPGTGTRNLPVKADKVARGDRKFIEEAAGSGMFEVQIGQLAAAKANDANVKSFASMLVDQHTAANNELIKIANAKGVELPAAPKRALRRDIEKLGKKNGDEFDRDFVRNVGIKAHEKDIKLFEKARKDVKDADLKAFVEKTLPVLREHLAAAEKLPQSGKNAAAMGAGQR</sequence>
<evidence type="ECO:0000256" key="1">
    <source>
        <dbReference type="SAM" id="MobiDB-lite"/>
    </source>
</evidence>
<feature type="domain" description="DUF4142" evidence="3">
    <location>
        <begin position="63"/>
        <end position="198"/>
    </location>
</feature>
<comment type="caution">
    <text evidence="4">The sequence shown here is derived from an EMBL/GenBank/DDBJ whole genome shotgun (WGS) entry which is preliminary data.</text>
</comment>
<dbReference type="PANTHER" id="PTHR38593:SF1">
    <property type="entry name" value="BLR2558 PROTEIN"/>
    <property type="match status" value="1"/>
</dbReference>
<protein>
    <submittedName>
        <fullName evidence="4">DUF4142 domain-containing protein</fullName>
    </submittedName>
</protein>
<evidence type="ECO:0000313" key="4">
    <source>
        <dbReference type="EMBL" id="MBL0428156.1"/>
    </source>
</evidence>